<dbReference type="PANTHER" id="PTHR36848:SF2">
    <property type="entry name" value="SECRETED PROTEIN"/>
    <property type="match status" value="1"/>
</dbReference>
<name>A0A6L9XW62_9MICO</name>
<dbReference type="EMBL" id="JAAGWY010000001">
    <property type="protein sequence ID" value="NEN05672.1"/>
    <property type="molecule type" value="Genomic_DNA"/>
</dbReference>
<evidence type="ECO:0000313" key="2">
    <source>
        <dbReference type="Proteomes" id="UP000474967"/>
    </source>
</evidence>
<dbReference type="PANTHER" id="PTHR36848">
    <property type="entry name" value="DNA-BINDING PROTEIN (PUTATIVE SECRETED PROTEIN)-RELATED"/>
    <property type="match status" value="1"/>
</dbReference>
<dbReference type="GO" id="GO:0016740">
    <property type="term" value="F:transferase activity"/>
    <property type="evidence" value="ECO:0007669"/>
    <property type="project" value="UniProtKB-KW"/>
</dbReference>
<dbReference type="Proteomes" id="UP000474967">
    <property type="component" value="Unassembled WGS sequence"/>
</dbReference>
<keyword evidence="1" id="KW-0808">Transferase</keyword>
<dbReference type="RefSeq" id="WP_163288854.1">
    <property type="nucleotide sequence ID" value="NZ_JAAGWY010000001.1"/>
</dbReference>
<organism evidence="1 2">
    <name type="scientific">Leifsonia tongyongensis</name>
    <dbReference type="NCBI Taxonomy" id="1268043"/>
    <lineage>
        <taxon>Bacteria</taxon>
        <taxon>Bacillati</taxon>
        <taxon>Actinomycetota</taxon>
        <taxon>Actinomycetes</taxon>
        <taxon>Micrococcales</taxon>
        <taxon>Microbacteriaceae</taxon>
        <taxon>Leifsonia</taxon>
    </lineage>
</organism>
<sequence>MTFQRLRDVVDGTVPNAIMPLFWQKGGPVEVVREEMERIGDAGIGAVILEARPHPDFLGDGWWRDVDAVLEIARRRDMKVWFFDDDTFPTGHAGGAVEAAPPELRRQFLTERHTDVVGPARGASVIVERRKFWGPEAAQEPGRLIHVFAYPRAECSEELTGDPVDLTDHIMDGVLYWDVPAGWWRVFFVSVTSGGGSEPHAHHIDYLNADSTQLLLDTVYERIHERYADEFGTIIAGFFSDEPGLYNDPDTFEFGSQLGKAVPLPWNDQIADRLAERLGMDAASLLPQLWWAAGGREREVRYLYMDVVTALYSENFSRRLGDWCRAHDVEYIGHVIEDNGAHAHLGPGTGHYFRAMAGQDMAGVDIIGGQVIPGFSRGPFGNVSGAADGEFFHFGLAKLASSAAHLDPLKQGRAMCETIGAYGWYAGLRLFTWLTNHLLVRGVTHVVPHAFSPAPFPDLDCPPHFFAHGQNPQYCHQHLLSAYTNRLSHLLQGGGHVAPFAVLYHADAEWLGDAMPSERPLRLLMEAQLDADIVPADALAGAAIAGAALAVGAETYDALIVPGSAFLPEHVARELLRLDDAGVPVVFVGRVPEVAGVDTSALQERFRPVPQRGLVEAVAGMTDRAVRIRRPSPSLRALRVDHGEADVVMLVNESVSESVRTSVTIPRAGAVVSLDAFTGALTAVPSERGRSRTTVEIDLVPGGATVLVVGPPSAWHGIPVAPASVSGESVELAPSWSVATATASEYPAFTAWGELDELRPLNEPELLPQFSGTVRYTATFDAESDETPQIIDLGDVFELATVRLNGVDLGTRIAPPYRFAVPGGLLASSNTLEIDVTNTLAKAQPDFFSAWAQQDPTGLLGPVTIAAVHERRSA</sequence>
<dbReference type="AlphaFoldDB" id="A0A6L9XW62"/>
<dbReference type="InterPro" id="IPR053161">
    <property type="entry name" value="Ulvan_degrading_GH"/>
</dbReference>
<dbReference type="Gene3D" id="2.60.120.260">
    <property type="entry name" value="Galactose-binding domain-like"/>
    <property type="match status" value="1"/>
</dbReference>
<dbReference type="InterPro" id="IPR008979">
    <property type="entry name" value="Galactose-bd-like_sf"/>
</dbReference>
<protein>
    <submittedName>
        <fullName evidence="1">Glycosyl transferase family 2</fullName>
    </submittedName>
</protein>
<reference evidence="1 2" key="1">
    <citation type="journal article" date="2014" name="J. Microbiol.">
        <title>Diaminobutyricibacter tongyongensis gen. nov., sp. nov. and Homoserinibacter gongjuensis gen. nov., sp. nov. belong to the family Microbacteriaceae.</title>
        <authorList>
            <person name="Kim S.J."/>
            <person name="Ahn J.H."/>
            <person name="Weon H.Y."/>
            <person name="Hamada M."/>
            <person name="Suzuki K."/>
            <person name="Kwon S.W."/>
        </authorList>
    </citation>
    <scope>NUCLEOTIDE SEQUENCE [LARGE SCALE GENOMIC DNA]</scope>
    <source>
        <strain evidence="1 2">NBRC 108724</strain>
    </source>
</reference>
<dbReference type="SUPFAM" id="SSF49785">
    <property type="entry name" value="Galactose-binding domain-like"/>
    <property type="match status" value="1"/>
</dbReference>
<accession>A0A6L9XW62</accession>
<evidence type="ECO:0000313" key="1">
    <source>
        <dbReference type="EMBL" id="NEN05672.1"/>
    </source>
</evidence>
<gene>
    <name evidence="1" type="ORF">G3T36_07285</name>
</gene>
<comment type="caution">
    <text evidence="1">The sequence shown here is derived from an EMBL/GenBank/DDBJ whole genome shotgun (WGS) entry which is preliminary data.</text>
</comment>
<keyword evidence="2" id="KW-1185">Reference proteome</keyword>
<proteinExistence type="predicted"/>